<dbReference type="InterPro" id="IPR010607">
    <property type="entry name" value="DUF1194"/>
</dbReference>
<dbReference type="EMBL" id="AOSK01000043">
    <property type="protein sequence ID" value="EYD76531.1"/>
    <property type="molecule type" value="Genomic_DNA"/>
</dbReference>
<reference evidence="2 3" key="1">
    <citation type="submission" date="2013-02" db="EMBL/GenBank/DDBJ databases">
        <authorList>
            <person name="Fiebig A."/>
            <person name="Goeker M."/>
            <person name="Klenk H.-P.P."/>
        </authorList>
    </citation>
    <scope>NUCLEOTIDE SEQUENCE [LARGE SCALE GENOMIC DNA]</scope>
    <source>
        <strain evidence="2 3">DSM 19309</strain>
    </source>
</reference>
<evidence type="ECO:0000313" key="3">
    <source>
        <dbReference type="Proteomes" id="UP000019666"/>
    </source>
</evidence>
<dbReference type="Proteomes" id="UP000019666">
    <property type="component" value="Unassembled WGS sequence"/>
</dbReference>
<dbReference type="SUPFAM" id="SSF53300">
    <property type="entry name" value="vWA-like"/>
    <property type="match status" value="1"/>
</dbReference>
<accession>A0A017HQC1</accession>
<dbReference type="Pfam" id="PF06707">
    <property type="entry name" value="DUF1194"/>
    <property type="match status" value="1"/>
</dbReference>
<dbReference type="Gene3D" id="3.40.50.410">
    <property type="entry name" value="von Willebrand factor, type A domain"/>
    <property type="match status" value="1"/>
</dbReference>
<sequence length="249" mass="25541">MLTRIFTAAGLLALAGPVAAQDCRLALVLALDASGSVSAAESRLQHEGLAAALLAPDVRRAFLAGGPVALYVFEWADASSQAALLPGWKMIESEEDLRAVAATLERAWPTSLRATGAVADGTAVGAALLHAAAALEAGPDCPGRTVDVAGDGVSDQGLEPSDVIGSLYDGITVNALVVEESYDDPMLDRRLGGDTGIAAWFSHVVLHGPGAFCIVADGFEDYERAMTAKLRRELETPLASSDAGGVDAG</sequence>
<proteinExistence type="predicted"/>
<dbReference type="OrthoDB" id="9792179at2"/>
<feature type="chain" id="PRO_5001496030" evidence="1">
    <location>
        <begin position="21"/>
        <end position="249"/>
    </location>
</feature>
<dbReference type="HOGENOM" id="CLU_064451_1_1_5"/>
<dbReference type="STRING" id="442562.Rumeso_01952"/>
<name>A0A017HQC1_9RHOB</name>
<evidence type="ECO:0000313" key="2">
    <source>
        <dbReference type="EMBL" id="EYD76531.1"/>
    </source>
</evidence>
<feature type="signal peptide" evidence="1">
    <location>
        <begin position="1"/>
        <end position="20"/>
    </location>
</feature>
<dbReference type="RefSeq" id="WP_051521045.1">
    <property type="nucleotide sequence ID" value="NZ_KK088556.1"/>
</dbReference>
<comment type="caution">
    <text evidence="2">The sequence shown here is derived from an EMBL/GenBank/DDBJ whole genome shotgun (WGS) entry which is preliminary data.</text>
</comment>
<keyword evidence="1" id="KW-0732">Signal</keyword>
<gene>
    <name evidence="2" type="ORF">Rumeso_01952</name>
</gene>
<keyword evidence="3" id="KW-1185">Reference proteome</keyword>
<dbReference type="InterPro" id="IPR036465">
    <property type="entry name" value="vWFA_dom_sf"/>
</dbReference>
<evidence type="ECO:0000256" key="1">
    <source>
        <dbReference type="SAM" id="SignalP"/>
    </source>
</evidence>
<dbReference type="AlphaFoldDB" id="A0A017HQC1"/>
<organism evidence="2 3">
    <name type="scientific">Rubellimicrobium mesophilum DSM 19309</name>
    <dbReference type="NCBI Taxonomy" id="442562"/>
    <lineage>
        <taxon>Bacteria</taxon>
        <taxon>Pseudomonadati</taxon>
        <taxon>Pseudomonadota</taxon>
        <taxon>Alphaproteobacteria</taxon>
        <taxon>Rhodobacterales</taxon>
        <taxon>Roseobacteraceae</taxon>
        <taxon>Rubellimicrobium</taxon>
    </lineage>
</organism>
<protein>
    <submittedName>
        <fullName evidence="2">Identified by similarity to GB.1</fullName>
    </submittedName>
</protein>